<dbReference type="AlphaFoldDB" id="A0A034VAA5"/>
<dbReference type="InterPro" id="IPR002049">
    <property type="entry name" value="LE_dom"/>
</dbReference>
<feature type="disulfide bond" evidence="11">
    <location>
        <begin position="310"/>
        <end position="319"/>
    </location>
</feature>
<comment type="caution">
    <text evidence="11">Lacks conserved residue(s) required for the propagation of feature annotation.</text>
</comment>
<evidence type="ECO:0000256" key="5">
    <source>
        <dbReference type="ARBA" id="ARBA00022729"/>
    </source>
</evidence>
<name>A0A034VAA5_BACDO</name>
<keyword evidence="4 13" id="KW-0812">Transmembrane</keyword>
<feature type="region of interest" description="Disordered" evidence="12">
    <location>
        <begin position="668"/>
        <end position="691"/>
    </location>
</feature>
<evidence type="ECO:0000256" key="1">
    <source>
        <dbReference type="ARBA" id="ARBA00004162"/>
    </source>
</evidence>
<evidence type="ECO:0000256" key="7">
    <source>
        <dbReference type="ARBA" id="ARBA00022989"/>
    </source>
</evidence>
<feature type="domain" description="EGF-like" evidence="15">
    <location>
        <begin position="154"/>
        <end position="189"/>
    </location>
</feature>
<evidence type="ECO:0000256" key="14">
    <source>
        <dbReference type="SAM" id="SignalP"/>
    </source>
</evidence>
<feature type="chain" id="PRO_5001556644" evidence="14">
    <location>
        <begin position="28"/>
        <end position="691"/>
    </location>
</feature>
<gene>
    <name evidence="17" type="primary">MEG11</name>
</gene>
<keyword evidence="7 13" id="KW-1133">Transmembrane helix</keyword>
<dbReference type="GO" id="GO:0005886">
    <property type="term" value="C:plasma membrane"/>
    <property type="evidence" value="ECO:0007669"/>
    <property type="project" value="UniProtKB-SubCell"/>
</dbReference>
<feature type="domain" description="EGF-like" evidence="15">
    <location>
        <begin position="290"/>
        <end position="320"/>
    </location>
</feature>
<evidence type="ECO:0000259" key="15">
    <source>
        <dbReference type="PROSITE" id="PS50026"/>
    </source>
</evidence>
<evidence type="ECO:0000256" key="6">
    <source>
        <dbReference type="ARBA" id="ARBA00022737"/>
    </source>
</evidence>
<feature type="disulfide bond" evidence="11">
    <location>
        <begin position="353"/>
        <end position="362"/>
    </location>
</feature>
<dbReference type="PROSITE" id="PS50026">
    <property type="entry name" value="EGF_3"/>
    <property type="match status" value="4"/>
</dbReference>
<dbReference type="SMART" id="SM00181">
    <property type="entry name" value="EGF"/>
    <property type="match status" value="6"/>
</dbReference>
<feature type="compositionally biased region" description="Low complexity" evidence="12">
    <location>
        <begin position="677"/>
        <end position="691"/>
    </location>
</feature>
<evidence type="ECO:0000256" key="10">
    <source>
        <dbReference type="ARBA" id="ARBA00038377"/>
    </source>
</evidence>
<keyword evidence="6" id="KW-0677">Repeat</keyword>
<dbReference type="EMBL" id="GAKP01019493">
    <property type="protein sequence ID" value="JAC39459.1"/>
    <property type="molecule type" value="Transcribed_RNA"/>
</dbReference>
<evidence type="ECO:0000256" key="9">
    <source>
        <dbReference type="ARBA" id="ARBA00023157"/>
    </source>
</evidence>
<feature type="signal peptide" evidence="14">
    <location>
        <begin position="1"/>
        <end position="27"/>
    </location>
</feature>
<feature type="domain" description="EMI" evidence="16">
    <location>
        <begin position="40"/>
        <end position="117"/>
    </location>
</feature>
<dbReference type="Pfam" id="PF23301">
    <property type="entry name" value="EGF_PEAR1L"/>
    <property type="match status" value="1"/>
</dbReference>
<evidence type="ECO:0000256" key="12">
    <source>
        <dbReference type="SAM" id="MobiDB-lite"/>
    </source>
</evidence>
<feature type="transmembrane region" description="Helical" evidence="13">
    <location>
        <begin position="425"/>
        <end position="447"/>
    </location>
</feature>
<dbReference type="InterPro" id="IPR000742">
    <property type="entry name" value="EGF"/>
</dbReference>
<evidence type="ECO:0000256" key="2">
    <source>
        <dbReference type="ARBA" id="ARBA00022475"/>
    </source>
</evidence>
<dbReference type="GO" id="GO:0048731">
    <property type="term" value="P:system development"/>
    <property type="evidence" value="ECO:0007669"/>
    <property type="project" value="UniProtKB-ARBA"/>
</dbReference>
<evidence type="ECO:0000256" key="13">
    <source>
        <dbReference type="SAM" id="Phobius"/>
    </source>
</evidence>
<keyword evidence="5 14" id="KW-0732">Signal</keyword>
<evidence type="ECO:0000259" key="16">
    <source>
        <dbReference type="PROSITE" id="PS51041"/>
    </source>
</evidence>
<feature type="disulfide bond" evidence="11">
    <location>
        <begin position="179"/>
        <end position="188"/>
    </location>
</feature>
<accession>A0A034VAA5</accession>
<dbReference type="SMART" id="SM00180">
    <property type="entry name" value="EGF_Lam"/>
    <property type="match status" value="6"/>
</dbReference>
<reference evidence="17" key="1">
    <citation type="journal article" date="2014" name="BMC Genomics">
        <title>Characterizing the developmental transcriptome of the oriental fruit fly, Bactrocera dorsalis (Diptera: Tephritidae) through comparative genomic analysis with Drosophila melanogaster utilizing modENCODE datasets.</title>
        <authorList>
            <person name="Geib S.M."/>
            <person name="Calla B."/>
            <person name="Hall B."/>
            <person name="Hou S."/>
            <person name="Manoukis N.C."/>
        </authorList>
    </citation>
    <scope>NUCLEOTIDE SEQUENCE</scope>
    <source>
        <strain evidence="17">Punador</strain>
    </source>
</reference>
<dbReference type="Pfam" id="PF00053">
    <property type="entry name" value="EGF_laminin"/>
    <property type="match status" value="1"/>
</dbReference>
<dbReference type="InterPro" id="IPR052108">
    <property type="entry name" value="MEGF/SIB"/>
</dbReference>
<keyword evidence="2" id="KW-1003">Cell membrane</keyword>
<comment type="subcellular location">
    <subcellularLocation>
        <location evidence="1">Cell membrane</location>
        <topology evidence="1">Single-pass membrane protein</topology>
    </subcellularLocation>
</comment>
<comment type="similarity">
    <text evidence="10">Belongs to the MEGF family.</text>
</comment>
<evidence type="ECO:0000256" key="4">
    <source>
        <dbReference type="ARBA" id="ARBA00022692"/>
    </source>
</evidence>
<organism evidence="17">
    <name type="scientific">Bactrocera dorsalis</name>
    <name type="common">Oriental fruit fly</name>
    <name type="synonym">Dacus dorsalis</name>
    <dbReference type="NCBI Taxonomy" id="27457"/>
    <lineage>
        <taxon>Eukaryota</taxon>
        <taxon>Metazoa</taxon>
        <taxon>Ecdysozoa</taxon>
        <taxon>Arthropoda</taxon>
        <taxon>Hexapoda</taxon>
        <taxon>Insecta</taxon>
        <taxon>Pterygota</taxon>
        <taxon>Neoptera</taxon>
        <taxon>Endopterygota</taxon>
        <taxon>Diptera</taxon>
        <taxon>Brachycera</taxon>
        <taxon>Muscomorpha</taxon>
        <taxon>Tephritoidea</taxon>
        <taxon>Tephritidae</taxon>
        <taxon>Bactrocera</taxon>
        <taxon>Bactrocera</taxon>
    </lineage>
</organism>
<keyword evidence="9 11" id="KW-1015">Disulfide bond</keyword>
<dbReference type="GO" id="GO:0048513">
    <property type="term" value="P:animal organ development"/>
    <property type="evidence" value="ECO:0007669"/>
    <property type="project" value="UniProtKB-ARBA"/>
</dbReference>
<proteinExistence type="inferred from homology"/>
<dbReference type="InterPro" id="IPR057138">
    <property type="entry name" value="EGF_PEAR1L-like"/>
</dbReference>
<evidence type="ECO:0000313" key="17">
    <source>
        <dbReference type="EMBL" id="JAC39459.1"/>
    </source>
</evidence>
<keyword evidence="3 11" id="KW-0245">EGF-like domain</keyword>
<dbReference type="OrthoDB" id="18487at2759"/>
<dbReference type="PANTHER" id="PTHR24035:SF109">
    <property type="entry name" value="PROTEIN DRAPER"/>
    <property type="match status" value="1"/>
</dbReference>
<dbReference type="FunFam" id="2.170.300.10:FF:000041">
    <property type="entry name" value="Tyrosine protein kinase receptor tie-1, putative"/>
    <property type="match status" value="2"/>
</dbReference>
<dbReference type="PROSITE" id="PS00022">
    <property type="entry name" value="EGF_1"/>
    <property type="match status" value="5"/>
</dbReference>
<evidence type="ECO:0000256" key="8">
    <source>
        <dbReference type="ARBA" id="ARBA00023136"/>
    </source>
</evidence>
<protein>
    <submittedName>
        <fullName evidence="17">Multiple epidermal growth factor-like domains protein 11</fullName>
    </submittedName>
</protein>
<dbReference type="Gene3D" id="2.10.25.10">
    <property type="entry name" value="Laminin"/>
    <property type="match status" value="3"/>
</dbReference>
<feature type="domain" description="EGF-like" evidence="15">
    <location>
        <begin position="328"/>
        <end position="363"/>
    </location>
</feature>
<feature type="domain" description="EGF-like" evidence="15">
    <location>
        <begin position="197"/>
        <end position="232"/>
    </location>
</feature>
<dbReference type="Gene3D" id="2.170.300.10">
    <property type="entry name" value="Tie2 ligand-binding domain superfamily"/>
    <property type="match status" value="1"/>
</dbReference>
<dbReference type="PROSITE" id="PS51041">
    <property type="entry name" value="EMI"/>
    <property type="match status" value="1"/>
</dbReference>
<dbReference type="PANTHER" id="PTHR24035">
    <property type="entry name" value="MULTIPLE EPIDERMAL GROWTH FACTOR-LIKE DOMAINS PROTEIN"/>
    <property type="match status" value="1"/>
</dbReference>
<feature type="disulfide bond" evidence="11">
    <location>
        <begin position="222"/>
        <end position="231"/>
    </location>
</feature>
<sequence length="691" mass="76578">MSAITVTYCKLFAQLFILLSIINIVYSNDMLVSLSEGLDGPNVCKKRENYPVEVTTTELQSYQERQTVWCLNVPPRCSSYQIKHRTVNKTRTLMKTRIVRACCDGYTENPNGDGCIPKCTHDCEHGKCIAPEKCKCEQGWGGDTCDLNCPAGYWGRDCDKQCDCLNNATCDPATGECECAKGYRGVHCETNCPVGYYGENCDQVCRCLNNSSCDPDSGRCICAAGWTGVDCSEPCPHGFFGVGCKERCPDSAQNNTSCDHITGEIVCRPGYIGLTCKHPCPDGYYGPGCKNKCHCEHGGECNHVSGQCLCLPGWTGANCNISCPDEYYGPNCAQHCRCQNGGTCRKNDGFCVCPAGWMGTRCEEVCPEGFYGKHCITQCECPSQNFVCHIAVGCVCRKGYTGDNCDRLLAEERIQEAQAGSNRSAVVWGSFIFLILCGIIMALVFYYRRRVSNLKTEIQHVQYISDPSQNWADRHNFDNPVYGFPEQQQQQRLLNNMRPKINNLGRSDLYNYNSNSSTGSASYSGNFSHDMSAKNLTADLTNPNIYNPYEDPLKVEHVYDEIKQKEGYNNPVKVYCKQLFPEDEYDHLDYSRPSTSQKPHYHRMNDTTLNINHDEEKPSNLKAMSQLLEKPNAANGNALTAFEEAAEEEAASTSLAALTKQYLASAEDTTSDSICDNASTASPSSNTSQAI</sequence>
<evidence type="ECO:0000256" key="3">
    <source>
        <dbReference type="ARBA" id="ARBA00022536"/>
    </source>
</evidence>
<dbReference type="CDD" id="cd00055">
    <property type="entry name" value="EGF_Lam"/>
    <property type="match status" value="2"/>
</dbReference>
<dbReference type="PRINTS" id="PR00011">
    <property type="entry name" value="EGFLAMININ"/>
</dbReference>
<evidence type="ECO:0000256" key="11">
    <source>
        <dbReference type="PROSITE-ProRule" id="PRU00076"/>
    </source>
</evidence>
<keyword evidence="8 13" id="KW-0472">Membrane</keyword>
<dbReference type="InterPro" id="IPR011489">
    <property type="entry name" value="EMI_domain"/>
</dbReference>